<proteinExistence type="predicted"/>
<dbReference type="AlphaFoldDB" id="A0A0A8YF98"/>
<dbReference type="EMBL" id="GBRH01276023">
    <property type="protein sequence ID" value="JAD21872.1"/>
    <property type="molecule type" value="Transcribed_RNA"/>
</dbReference>
<organism evidence="1">
    <name type="scientific">Arundo donax</name>
    <name type="common">Giant reed</name>
    <name type="synonym">Donax arundinaceus</name>
    <dbReference type="NCBI Taxonomy" id="35708"/>
    <lineage>
        <taxon>Eukaryota</taxon>
        <taxon>Viridiplantae</taxon>
        <taxon>Streptophyta</taxon>
        <taxon>Embryophyta</taxon>
        <taxon>Tracheophyta</taxon>
        <taxon>Spermatophyta</taxon>
        <taxon>Magnoliopsida</taxon>
        <taxon>Liliopsida</taxon>
        <taxon>Poales</taxon>
        <taxon>Poaceae</taxon>
        <taxon>PACMAD clade</taxon>
        <taxon>Arundinoideae</taxon>
        <taxon>Arundineae</taxon>
        <taxon>Arundo</taxon>
    </lineage>
</organism>
<reference evidence="1" key="2">
    <citation type="journal article" date="2015" name="Data Brief">
        <title>Shoot transcriptome of the giant reed, Arundo donax.</title>
        <authorList>
            <person name="Barrero R.A."/>
            <person name="Guerrero F.D."/>
            <person name="Moolhuijzen P."/>
            <person name="Goolsby J.A."/>
            <person name="Tidwell J."/>
            <person name="Bellgard S.E."/>
            <person name="Bellgard M.I."/>
        </authorList>
    </citation>
    <scope>NUCLEOTIDE SEQUENCE</scope>
    <source>
        <tissue evidence="1">Shoot tissue taken approximately 20 cm above the soil surface</tissue>
    </source>
</reference>
<reference evidence="1" key="1">
    <citation type="submission" date="2014-09" db="EMBL/GenBank/DDBJ databases">
        <authorList>
            <person name="Magalhaes I.L.F."/>
            <person name="Oliveira U."/>
            <person name="Santos F.R."/>
            <person name="Vidigal T.H.D.A."/>
            <person name="Brescovit A.D."/>
            <person name="Santos A.J."/>
        </authorList>
    </citation>
    <scope>NUCLEOTIDE SEQUENCE</scope>
    <source>
        <tissue evidence="1">Shoot tissue taken approximately 20 cm above the soil surface</tissue>
    </source>
</reference>
<evidence type="ECO:0000313" key="1">
    <source>
        <dbReference type="EMBL" id="JAD21872.1"/>
    </source>
</evidence>
<accession>A0A0A8YF98</accession>
<protein>
    <submittedName>
        <fullName evidence="1">Uncharacterized protein</fullName>
    </submittedName>
</protein>
<name>A0A0A8YF98_ARUDO</name>
<sequence length="41" mass="4885">MLGVPSQNFHLTLFQFQSSWAHPSNRSMHLFSWLSDFPYEL</sequence>